<feature type="domain" description="DUF218" evidence="1">
    <location>
        <begin position="164"/>
        <end position="281"/>
    </location>
</feature>
<dbReference type="EMBL" id="JBBKAM010000002">
    <property type="protein sequence ID" value="MEJ8643855.1"/>
    <property type="molecule type" value="Genomic_DNA"/>
</dbReference>
<dbReference type="Pfam" id="PF02698">
    <property type="entry name" value="DUF218"/>
    <property type="match status" value="1"/>
</dbReference>
<keyword evidence="3" id="KW-1185">Reference proteome</keyword>
<comment type="caution">
    <text evidence="2">The sequence shown here is derived from an EMBL/GenBank/DDBJ whole genome shotgun (WGS) entry which is preliminary data.</text>
</comment>
<sequence>MDLFTAALDHLPTTAPGQADRALSVQIVAQGPDGERTCSGLVLGTSDAVGRWHGDVPAADVRLEVPYDALRDAASGSTLGTGLVMSGRVRMEGDWPALAAFRGAARGAGLRAYLDRLAAAPPPGADGGPAADSSPAANGAGPAGAGGLVAVLAAPNDEHGELSVMARDRSRTALDLVRSTPGARLVLTGGFGAQFNTTDVPHWRHCARWLRSQGMGPGEFADCLETRHSSDDVLFLRELARRHGTGRVTVVTSDYHADRIRYLLDLVLPAAAVRAVVHPSLPPAQQAQLRGHDEAALAKSVAAALLFGPDRLLAPLRVTVEDGAERYAPAGA</sequence>
<gene>
    <name evidence="2" type="ORF">WKI68_25785</name>
</gene>
<evidence type="ECO:0000313" key="2">
    <source>
        <dbReference type="EMBL" id="MEJ8643855.1"/>
    </source>
</evidence>
<evidence type="ECO:0000259" key="1">
    <source>
        <dbReference type="Pfam" id="PF02698"/>
    </source>
</evidence>
<protein>
    <submittedName>
        <fullName evidence="2">ElyC/SanA/YdcF family protein</fullName>
    </submittedName>
</protein>
<accession>A0ABU8U7K3</accession>
<dbReference type="Proteomes" id="UP001382904">
    <property type="component" value="Unassembled WGS sequence"/>
</dbReference>
<evidence type="ECO:0000313" key="3">
    <source>
        <dbReference type="Proteomes" id="UP001382904"/>
    </source>
</evidence>
<proteinExistence type="predicted"/>
<reference evidence="2 3" key="1">
    <citation type="submission" date="2024-03" db="EMBL/GenBank/DDBJ databases">
        <title>Novel Streptomyces species of biotechnological and ecological value are a feature of Machair soil.</title>
        <authorList>
            <person name="Prole J.R."/>
            <person name="Goodfellow M."/>
            <person name="Allenby N."/>
            <person name="Ward A.C."/>
        </authorList>
    </citation>
    <scope>NUCLEOTIDE SEQUENCE [LARGE SCALE GENOMIC DNA]</scope>
    <source>
        <strain evidence="2 3">MS1.HAVA.3</strain>
    </source>
</reference>
<dbReference type="InterPro" id="IPR003848">
    <property type="entry name" value="DUF218"/>
</dbReference>
<dbReference type="CDD" id="cd06259">
    <property type="entry name" value="YdcF-like"/>
    <property type="match status" value="1"/>
</dbReference>
<name>A0ABU8U7K3_9ACTN</name>
<organism evidence="2 3">
    <name type="scientific">Streptomyces caledonius</name>
    <dbReference type="NCBI Taxonomy" id="3134107"/>
    <lineage>
        <taxon>Bacteria</taxon>
        <taxon>Bacillati</taxon>
        <taxon>Actinomycetota</taxon>
        <taxon>Actinomycetes</taxon>
        <taxon>Kitasatosporales</taxon>
        <taxon>Streptomycetaceae</taxon>
        <taxon>Streptomyces</taxon>
    </lineage>
</organism>